<comment type="caution">
    <text evidence="1">The sequence shown here is derived from an EMBL/GenBank/DDBJ whole genome shotgun (WGS) entry which is preliminary data.</text>
</comment>
<dbReference type="EMBL" id="QTSX02002877">
    <property type="protein sequence ID" value="KAJ9073967.1"/>
    <property type="molecule type" value="Genomic_DNA"/>
</dbReference>
<name>A0ACC2TI90_9FUNG</name>
<evidence type="ECO:0000313" key="1">
    <source>
        <dbReference type="EMBL" id="KAJ9073967.1"/>
    </source>
</evidence>
<organism evidence="1 2">
    <name type="scientific">Entomophthora muscae</name>
    <dbReference type="NCBI Taxonomy" id="34485"/>
    <lineage>
        <taxon>Eukaryota</taxon>
        <taxon>Fungi</taxon>
        <taxon>Fungi incertae sedis</taxon>
        <taxon>Zoopagomycota</taxon>
        <taxon>Entomophthoromycotina</taxon>
        <taxon>Entomophthoromycetes</taxon>
        <taxon>Entomophthorales</taxon>
        <taxon>Entomophthoraceae</taxon>
        <taxon>Entomophthora</taxon>
    </lineage>
</organism>
<sequence length="226" mass="26091">MCSLKVVFFAGFLVARHVFSWKKESFNSLGLCAQQHVELSQAGFKETANDLGESFAWTGYPLVFSRYHEEKAMAVVSKEIIGKHSKGIRHVSSESGYYTAQDKVITDYITCMEYEECFISVSYAKEKWELTAVKKIAKRPMFMHVTTPPKFTSQQGNYSLHVLGPANIRIIFKPIVWGFWSRFFVGQRYSAYLPYYICQGVFAFLKHQNVPDGWISYQKLNLPDYH</sequence>
<reference evidence="1" key="1">
    <citation type="submission" date="2022-04" db="EMBL/GenBank/DDBJ databases">
        <title>Genome of the entomopathogenic fungus Entomophthora muscae.</title>
        <authorList>
            <person name="Elya C."/>
            <person name="Lovett B.R."/>
            <person name="Lee E."/>
            <person name="Macias A.M."/>
            <person name="Hajek A.E."/>
            <person name="De Bivort B.L."/>
            <person name="Kasson M.T."/>
            <person name="De Fine Licht H.H."/>
            <person name="Stajich J.E."/>
        </authorList>
    </citation>
    <scope>NUCLEOTIDE SEQUENCE</scope>
    <source>
        <strain evidence="1">Berkeley</strain>
    </source>
</reference>
<evidence type="ECO:0000313" key="2">
    <source>
        <dbReference type="Proteomes" id="UP001165960"/>
    </source>
</evidence>
<keyword evidence="2" id="KW-1185">Reference proteome</keyword>
<proteinExistence type="predicted"/>
<gene>
    <name evidence="1" type="ORF">DSO57_1010947</name>
</gene>
<accession>A0ACC2TI90</accession>
<dbReference type="Proteomes" id="UP001165960">
    <property type="component" value="Unassembled WGS sequence"/>
</dbReference>
<protein>
    <submittedName>
        <fullName evidence="1">Uncharacterized protein</fullName>
    </submittedName>
</protein>